<dbReference type="RefSeq" id="WP_129027826.1">
    <property type="nucleotide sequence ID" value="NZ_SDHY01000007.1"/>
</dbReference>
<evidence type="ECO:0000259" key="5">
    <source>
        <dbReference type="PROSITE" id="PS50893"/>
    </source>
</evidence>
<dbReference type="SUPFAM" id="SSF52540">
    <property type="entry name" value="P-loop containing nucleoside triphosphate hydrolases"/>
    <property type="match status" value="1"/>
</dbReference>
<comment type="caution">
    <text evidence="6">The sequence shown here is derived from an EMBL/GenBank/DDBJ whole genome shotgun (WGS) entry which is preliminary data.</text>
</comment>
<keyword evidence="2" id="KW-0813">Transport</keyword>
<evidence type="ECO:0000256" key="3">
    <source>
        <dbReference type="ARBA" id="ARBA00022741"/>
    </source>
</evidence>
<evidence type="ECO:0000256" key="4">
    <source>
        <dbReference type="ARBA" id="ARBA00022840"/>
    </source>
</evidence>
<dbReference type="GO" id="GO:0016887">
    <property type="term" value="F:ATP hydrolysis activity"/>
    <property type="evidence" value="ECO:0007669"/>
    <property type="project" value="InterPro"/>
</dbReference>
<protein>
    <submittedName>
        <fullName evidence="6">ATP-binding cassette domain-containing protein</fullName>
    </submittedName>
</protein>
<dbReference type="Gene3D" id="3.40.50.300">
    <property type="entry name" value="P-loop containing nucleotide triphosphate hydrolases"/>
    <property type="match status" value="1"/>
</dbReference>
<comment type="similarity">
    <text evidence="1">Belongs to the ABC transporter superfamily.</text>
</comment>
<dbReference type="Proteomes" id="UP000289455">
    <property type="component" value="Unassembled WGS sequence"/>
</dbReference>
<name>A0A4Q1BXQ1_9BACT</name>
<evidence type="ECO:0000313" key="6">
    <source>
        <dbReference type="EMBL" id="RXK47145.1"/>
    </source>
</evidence>
<sequence>MSIEVVSLSKIYGNQIAVNSVSFQASEGQIIGFLGPNGAGKSSTLKMLVGLIKPSSGHAKILGLSIAEHSLELASKIGYLAENNPLYPDMYVQEFLDFIGKIHGFPADKRKKRIEEVIELVGLRQERKKKIGELSKGYQQRVGIAQSIFHDPSVLILDEPTSGLDPNQMAEIRTLIQSLSPGKIILFSSHLLTEVESICHRILLISQGNLVADCTLSEAKNYPGGLAAFFKDKTA</sequence>
<dbReference type="PANTHER" id="PTHR43335">
    <property type="entry name" value="ABC TRANSPORTER, ATP-BINDING PROTEIN"/>
    <property type="match status" value="1"/>
</dbReference>
<organism evidence="6 7">
    <name type="scientific">Aquirufa rosea</name>
    <dbReference type="NCBI Taxonomy" id="2509241"/>
    <lineage>
        <taxon>Bacteria</taxon>
        <taxon>Pseudomonadati</taxon>
        <taxon>Bacteroidota</taxon>
        <taxon>Cytophagia</taxon>
        <taxon>Cytophagales</taxon>
        <taxon>Flectobacillaceae</taxon>
        <taxon>Aquirufa</taxon>
    </lineage>
</organism>
<keyword evidence="4 6" id="KW-0067">ATP-binding</keyword>
<accession>A0A4Q1BXQ1</accession>
<keyword evidence="3" id="KW-0547">Nucleotide-binding</keyword>
<dbReference type="SMART" id="SM00382">
    <property type="entry name" value="AAA"/>
    <property type="match status" value="1"/>
</dbReference>
<dbReference type="PROSITE" id="PS50893">
    <property type="entry name" value="ABC_TRANSPORTER_2"/>
    <property type="match status" value="1"/>
</dbReference>
<proteinExistence type="inferred from homology"/>
<reference evidence="6 7" key="1">
    <citation type="submission" date="2019-01" db="EMBL/GenBank/DDBJ databases">
        <title>Cytophagaceae bacterium strain CAR-16.</title>
        <authorList>
            <person name="Chen W.-M."/>
        </authorList>
    </citation>
    <scope>NUCLEOTIDE SEQUENCE [LARGE SCALE GENOMIC DNA]</scope>
    <source>
        <strain evidence="6 7">CAR-16</strain>
    </source>
</reference>
<dbReference type="InterPro" id="IPR027417">
    <property type="entry name" value="P-loop_NTPase"/>
</dbReference>
<feature type="domain" description="ABC transporter" evidence="5">
    <location>
        <begin position="3"/>
        <end position="232"/>
    </location>
</feature>
<keyword evidence="7" id="KW-1185">Reference proteome</keyword>
<evidence type="ECO:0000256" key="2">
    <source>
        <dbReference type="ARBA" id="ARBA00022448"/>
    </source>
</evidence>
<dbReference type="GO" id="GO:0005524">
    <property type="term" value="F:ATP binding"/>
    <property type="evidence" value="ECO:0007669"/>
    <property type="project" value="UniProtKB-KW"/>
</dbReference>
<dbReference type="OrthoDB" id="9808363at2"/>
<evidence type="ECO:0000256" key="1">
    <source>
        <dbReference type="ARBA" id="ARBA00005417"/>
    </source>
</evidence>
<dbReference type="InterPro" id="IPR003439">
    <property type="entry name" value="ABC_transporter-like_ATP-bd"/>
</dbReference>
<dbReference type="Pfam" id="PF00005">
    <property type="entry name" value="ABC_tran"/>
    <property type="match status" value="1"/>
</dbReference>
<gene>
    <name evidence="6" type="ORF">ESB04_11135</name>
</gene>
<dbReference type="EMBL" id="SDHY01000007">
    <property type="protein sequence ID" value="RXK47145.1"/>
    <property type="molecule type" value="Genomic_DNA"/>
</dbReference>
<evidence type="ECO:0000313" key="7">
    <source>
        <dbReference type="Proteomes" id="UP000289455"/>
    </source>
</evidence>
<dbReference type="AlphaFoldDB" id="A0A4Q1BXQ1"/>
<dbReference type="InterPro" id="IPR003593">
    <property type="entry name" value="AAA+_ATPase"/>
</dbReference>
<dbReference type="PANTHER" id="PTHR43335:SF4">
    <property type="entry name" value="ABC TRANSPORTER, ATP-BINDING PROTEIN"/>
    <property type="match status" value="1"/>
</dbReference>